<dbReference type="PANTHER" id="PTHR42776:SF27">
    <property type="entry name" value="DIPEPTIDYL PEPTIDASE FAMILY MEMBER 6"/>
    <property type="match status" value="1"/>
</dbReference>
<dbReference type="Gene3D" id="3.40.50.1820">
    <property type="entry name" value="alpha/beta hydrolase"/>
    <property type="match status" value="1"/>
</dbReference>
<dbReference type="GO" id="GO:0006508">
    <property type="term" value="P:proteolysis"/>
    <property type="evidence" value="ECO:0007669"/>
    <property type="project" value="UniProtKB-KW"/>
</dbReference>
<dbReference type="Pfam" id="PF02897">
    <property type="entry name" value="Peptidase_S9_N"/>
    <property type="match status" value="1"/>
</dbReference>
<dbReference type="Pfam" id="PF00326">
    <property type="entry name" value="Peptidase_S9"/>
    <property type="match status" value="1"/>
</dbReference>
<keyword evidence="3" id="KW-0720">Serine protease</keyword>
<protein>
    <submittedName>
        <fullName evidence="7">Peptidase S9</fullName>
    </submittedName>
</protein>
<evidence type="ECO:0000256" key="4">
    <source>
        <dbReference type="SAM" id="SignalP"/>
    </source>
</evidence>
<dbReference type="InterPro" id="IPR002470">
    <property type="entry name" value="Peptidase_S9A"/>
</dbReference>
<dbReference type="RefSeq" id="WP_025864748.1">
    <property type="nucleotide sequence ID" value="NZ_BLAX01000001.1"/>
</dbReference>
<keyword evidence="8" id="KW-1185">Reference proteome</keyword>
<dbReference type="InterPro" id="IPR011042">
    <property type="entry name" value="6-blade_b-propeller_TolB-like"/>
</dbReference>
<dbReference type="GO" id="GO:0004252">
    <property type="term" value="F:serine-type endopeptidase activity"/>
    <property type="evidence" value="ECO:0007669"/>
    <property type="project" value="InterPro"/>
</dbReference>
<dbReference type="PRINTS" id="PR00862">
    <property type="entry name" value="PROLIGOPTASE"/>
</dbReference>
<feature type="signal peptide" evidence="4">
    <location>
        <begin position="1"/>
        <end position="19"/>
    </location>
</feature>
<gene>
    <name evidence="7" type="ORF">PbJCM13498_32920</name>
</gene>
<feature type="domain" description="Peptidase S9 prolyl oligopeptidase catalytic" evidence="5">
    <location>
        <begin position="424"/>
        <end position="632"/>
    </location>
</feature>
<reference evidence="7 8" key="1">
    <citation type="submission" date="2019-10" db="EMBL/GenBank/DDBJ databases">
        <title>Prolixibacter strains distinguished by the presence of nitrate reductase genes were adept at nitrate-dependent anaerobic corrosion of metallic iron and carbon steel.</title>
        <authorList>
            <person name="Iino T."/>
            <person name="Shono N."/>
            <person name="Ito K."/>
            <person name="Nakamura R."/>
            <person name="Sueoka K."/>
            <person name="Harayama S."/>
            <person name="Ohkuma M."/>
        </authorList>
    </citation>
    <scope>NUCLEOTIDE SEQUENCE [LARGE SCALE GENOMIC DNA]</scope>
    <source>
        <strain evidence="7 8">JCM 13498</strain>
    </source>
</reference>
<dbReference type="PROSITE" id="PS51257">
    <property type="entry name" value="PROKAR_LIPOPROTEIN"/>
    <property type="match status" value="1"/>
</dbReference>
<dbReference type="Proteomes" id="UP000391834">
    <property type="component" value="Unassembled WGS sequence"/>
</dbReference>
<keyword evidence="4" id="KW-0732">Signal</keyword>
<evidence type="ECO:0000256" key="3">
    <source>
        <dbReference type="ARBA" id="ARBA00022825"/>
    </source>
</evidence>
<keyword evidence="1" id="KW-0645">Protease</keyword>
<evidence type="ECO:0000256" key="2">
    <source>
        <dbReference type="ARBA" id="ARBA00022801"/>
    </source>
</evidence>
<evidence type="ECO:0000259" key="5">
    <source>
        <dbReference type="Pfam" id="PF00326"/>
    </source>
</evidence>
<dbReference type="Gene3D" id="2.120.10.30">
    <property type="entry name" value="TolB, C-terminal domain"/>
    <property type="match status" value="1"/>
</dbReference>
<dbReference type="SUPFAM" id="SSF53474">
    <property type="entry name" value="alpha/beta-Hydrolases"/>
    <property type="match status" value="1"/>
</dbReference>
<sequence>MKKTAFHASILLIAFAMFACKQKPAEPQRTVKQYSIDQFYKNKSIYGGQFNADESKLLICSNESGIYNLYEINLDNGTKQQITDSRVESIFPVDYVPGTDQIIYSADKGGNEISHLYLLSPDSTVVDLTPGEKEKASFAGWNKDKTAMYYLSNKRDPRFFDLYKMKIGDWKPEMIYQNNDGLEIDGISWDEKYLALTQNITTSETKLFLVGLKNGQRTEISQPDFPGIYAASGFSKDGSSFFYRTDADSEFMYLVKYNLADGSREPVYQTNWDVVFSYNSENEKYRVIGVNEDARNKIIVLDNATGQEVAFPDIPDGNILGVSISDNEDMMRLSVGTSKAPTNIYVYNFETKDLKKLTNSLNPDINPDDLVSAEVVRFNSFDSLKIPAIFYKPVNASADNKVPALIWVHGGPGGQSRTGYFALIQYLVNHDYAILAVNNRGSSGYGKTFYKMDDQNHGDKDLMDCIYGKKYLQRLDFIDPEKIGIIGGSYGGYMTMAAMTFHPDEFKVGVDLFGVTNWLRTLKSIPPYWESFRKALYAEMGDPFTADSVRLYNISPLFHADQIKNPVMVLQGKNDPRVLQVESDEIVNAMKQNNVPVEYVVFPDEGHGFRKKENEITGYGKILTFLDTYLKGSDENSAEVKQ</sequence>
<accession>A0A5M4B2P6</accession>
<evidence type="ECO:0000259" key="6">
    <source>
        <dbReference type="Pfam" id="PF02897"/>
    </source>
</evidence>
<dbReference type="SUPFAM" id="SSF69322">
    <property type="entry name" value="Tricorn protease domain 2"/>
    <property type="match status" value="1"/>
</dbReference>
<dbReference type="AlphaFoldDB" id="A0A5M4B2P6"/>
<proteinExistence type="predicted"/>
<evidence type="ECO:0000256" key="1">
    <source>
        <dbReference type="ARBA" id="ARBA00022670"/>
    </source>
</evidence>
<name>A0A5M4B2P6_9BACT</name>
<dbReference type="PANTHER" id="PTHR42776">
    <property type="entry name" value="SERINE PEPTIDASE S9 FAMILY MEMBER"/>
    <property type="match status" value="1"/>
</dbReference>
<keyword evidence="2" id="KW-0378">Hydrolase</keyword>
<dbReference type="InterPro" id="IPR029058">
    <property type="entry name" value="AB_hydrolase_fold"/>
</dbReference>
<evidence type="ECO:0000313" key="8">
    <source>
        <dbReference type="Proteomes" id="UP000391834"/>
    </source>
</evidence>
<comment type="caution">
    <text evidence="7">The sequence shown here is derived from an EMBL/GenBank/DDBJ whole genome shotgun (WGS) entry which is preliminary data.</text>
</comment>
<feature type="chain" id="PRO_5024307170" evidence="4">
    <location>
        <begin position="20"/>
        <end position="642"/>
    </location>
</feature>
<organism evidence="7 8">
    <name type="scientific">Prolixibacter bellariivorans</name>
    <dbReference type="NCBI Taxonomy" id="314319"/>
    <lineage>
        <taxon>Bacteria</taxon>
        <taxon>Pseudomonadati</taxon>
        <taxon>Bacteroidota</taxon>
        <taxon>Bacteroidia</taxon>
        <taxon>Marinilabiliales</taxon>
        <taxon>Prolixibacteraceae</taxon>
        <taxon>Prolixibacter</taxon>
    </lineage>
</organism>
<dbReference type="InterPro" id="IPR023302">
    <property type="entry name" value="Pept_S9A_N"/>
</dbReference>
<feature type="domain" description="Peptidase S9A N-terminal" evidence="6">
    <location>
        <begin position="100"/>
        <end position="358"/>
    </location>
</feature>
<evidence type="ECO:0000313" key="7">
    <source>
        <dbReference type="EMBL" id="GET34429.1"/>
    </source>
</evidence>
<dbReference type="InterPro" id="IPR001375">
    <property type="entry name" value="Peptidase_S9_cat"/>
</dbReference>
<dbReference type="EMBL" id="BLAX01000001">
    <property type="protein sequence ID" value="GET34429.1"/>
    <property type="molecule type" value="Genomic_DNA"/>
</dbReference>